<evidence type="ECO:0000313" key="2">
    <source>
        <dbReference type="Proteomes" id="UP000177006"/>
    </source>
</evidence>
<accession>A0A1F5E3D5</accession>
<dbReference type="STRING" id="1797457.A2160_00790"/>
<name>A0A1F5E3D5_9BACT</name>
<comment type="caution">
    <text evidence="1">The sequence shown here is derived from an EMBL/GenBank/DDBJ whole genome shotgun (WGS) entry which is preliminary data.</text>
</comment>
<dbReference type="EMBL" id="MEZK01000030">
    <property type="protein sequence ID" value="OGD61883.1"/>
    <property type="molecule type" value="Genomic_DNA"/>
</dbReference>
<evidence type="ECO:0000313" key="1">
    <source>
        <dbReference type="EMBL" id="OGD61883.1"/>
    </source>
</evidence>
<reference evidence="1 2" key="1">
    <citation type="journal article" date="2016" name="Nat. Commun.">
        <title>Thousands of microbial genomes shed light on interconnected biogeochemical processes in an aquifer system.</title>
        <authorList>
            <person name="Anantharaman K."/>
            <person name="Brown C.T."/>
            <person name="Hug L.A."/>
            <person name="Sharon I."/>
            <person name="Castelle C.J."/>
            <person name="Probst A.J."/>
            <person name="Thomas B.C."/>
            <person name="Singh A."/>
            <person name="Wilkins M.J."/>
            <person name="Karaoz U."/>
            <person name="Brodie E.L."/>
            <person name="Williams K.H."/>
            <person name="Hubbard S.S."/>
            <person name="Banfield J.F."/>
        </authorList>
    </citation>
    <scope>NUCLEOTIDE SEQUENCE [LARGE SCALE GENOMIC DNA]</scope>
</reference>
<organism evidence="1 2">
    <name type="scientific">Candidatus Beckwithbacteria bacterium RBG_13_42_9</name>
    <dbReference type="NCBI Taxonomy" id="1797457"/>
    <lineage>
        <taxon>Bacteria</taxon>
        <taxon>Candidatus Beckwithiibacteriota</taxon>
    </lineage>
</organism>
<proteinExistence type="predicted"/>
<dbReference type="Gene3D" id="3.40.50.2000">
    <property type="entry name" value="Glycogen Phosphorylase B"/>
    <property type="match status" value="1"/>
</dbReference>
<sequence length="236" mass="25682">MSEFDPRVIDANRLSERDFGELVARGLMGPLTHEVLNDPQGKDPRFVTKVLFDAGVITVDDVLGKSTARLDAARSLYVSEWMSHQVTLVQEPMEEMDPDKRVFVMRINGNVQRQRTEEELAMEKVGFRLADVGMVKLLAETDALVSMVGEGSTPMIRRHKFPAVLVPVYGSKPDIAAKIENAALGEVVEIVDVGSDPIDGNPAVVLEMPSACVPGVLALISGDDRTITLANSINLA</sequence>
<protein>
    <submittedName>
        <fullName evidence="1">Uncharacterized protein</fullName>
    </submittedName>
</protein>
<dbReference type="Proteomes" id="UP000177006">
    <property type="component" value="Unassembled WGS sequence"/>
</dbReference>
<gene>
    <name evidence="1" type="ORF">A2160_00790</name>
</gene>
<dbReference type="AlphaFoldDB" id="A0A1F5E3D5"/>